<dbReference type="InterPro" id="IPR041673">
    <property type="entry name" value="TetR_C_23"/>
</dbReference>
<dbReference type="InterPro" id="IPR036271">
    <property type="entry name" value="Tet_transcr_reg_TetR-rel_C_sf"/>
</dbReference>
<dbReference type="SUPFAM" id="SSF48498">
    <property type="entry name" value="Tetracyclin repressor-like, C-terminal domain"/>
    <property type="match status" value="1"/>
</dbReference>
<dbReference type="EMBL" id="CAXIXY010000004">
    <property type="protein sequence ID" value="CAL2085310.1"/>
    <property type="molecule type" value="Genomic_DNA"/>
</dbReference>
<feature type="domain" description="Tetracyclin repressor-like C-terminal" evidence="1">
    <location>
        <begin position="92"/>
        <end position="218"/>
    </location>
</feature>
<evidence type="ECO:0000313" key="3">
    <source>
        <dbReference type="Proteomes" id="UP001497416"/>
    </source>
</evidence>
<comment type="caution">
    <text evidence="2">The sequence shown here is derived from an EMBL/GenBank/DDBJ whole genome shotgun (WGS) entry which is preliminary data.</text>
</comment>
<reference evidence="2 3" key="1">
    <citation type="submission" date="2024-05" db="EMBL/GenBank/DDBJ databases">
        <authorList>
            <person name="Duchaud E."/>
        </authorList>
    </citation>
    <scope>NUCLEOTIDE SEQUENCE [LARGE SCALE GENOMIC DNA]</scope>
    <source>
        <strain evidence="2">Ena-SAMPLE-TAB-13-05-2024-13:56:06:370-140302</strain>
    </source>
</reference>
<dbReference type="Proteomes" id="UP001497416">
    <property type="component" value="Unassembled WGS sequence"/>
</dbReference>
<dbReference type="Pfam" id="PF17931">
    <property type="entry name" value="TetR_C_23"/>
    <property type="match status" value="1"/>
</dbReference>
<keyword evidence="3" id="KW-1185">Reference proteome</keyword>
<accession>A0ABM9P062</accession>
<evidence type="ECO:0000313" key="2">
    <source>
        <dbReference type="EMBL" id="CAL2085310.1"/>
    </source>
</evidence>
<name>A0ABM9P062_9FLAO</name>
<protein>
    <submittedName>
        <fullName evidence="2">Heat-shock protein</fullName>
    </submittedName>
</protein>
<sequence>MIEKIFTLMAKKKNITQNDILSMYMDYVLTHNEEPKSVYLFSKENNFDEQLFYANFSSFEVIQSSIFEAFHSNTLALLEKSEDYANYDAKSKLLSYYYTLFENFTANRSYVVYALQHQKNMLKKVKSLNKFKEHFKNFIHSLDIPKLDFKQERIEKIQDKAISESAWLQLILTLKFWLEDTSPGFDKTDIFIEKSVNTSFDILDIAPVKSVIDLGKFLYKEAVGK</sequence>
<organism evidence="2 3">
    <name type="scientific">Tenacibaculum platacis</name>
    <dbReference type="NCBI Taxonomy" id="3137852"/>
    <lineage>
        <taxon>Bacteria</taxon>
        <taxon>Pseudomonadati</taxon>
        <taxon>Bacteroidota</taxon>
        <taxon>Flavobacteriia</taxon>
        <taxon>Flavobacteriales</taxon>
        <taxon>Flavobacteriaceae</taxon>
        <taxon>Tenacibaculum</taxon>
    </lineage>
</organism>
<proteinExistence type="predicted"/>
<gene>
    <name evidence="2" type="ORF">T190607A01A_20451</name>
</gene>
<evidence type="ECO:0000259" key="1">
    <source>
        <dbReference type="Pfam" id="PF17931"/>
    </source>
</evidence>